<evidence type="ECO:0000313" key="1">
    <source>
        <dbReference type="EMBL" id="GMR48742.1"/>
    </source>
</evidence>
<feature type="non-terminal residue" evidence="1">
    <location>
        <position position="95"/>
    </location>
</feature>
<evidence type="ECO:0000313" key="2">
    <source>
        <dbReference type="Proteomes" id="UP001328107"/>
    </source>
</evidence>
<reference evidence="2" key="1">
    <citation type="submission" date="2022-10" db="EMBL/GenBank/DDBJ databases">
        <title>Genome assembly of Pristionchus species.</title>
        <authorList>
            <person name="Yoshida K."/>
            <person name="Sommer R.J."/>
        </authorList>
    </citation>
    <scope>NUCLEOTIDE SEQUENCE [LARGE SCALE GENOMIC DNA]</scope>
    <source>
        <strain evidence="2">RS5460</strain>
    </source>
</reference>
<sequence>MGSGGNEEREEALEKLARVGSRDDCDWSSESLATFCKELLLAVQSERNVKLRDQLTSIVGDVASTRFDHKTETQEWKEVVSLIDSCSSSNRVRQK</sequence>
<dbReference type="Proteomes" id="UP001328107">
    <property type="component" value="Unassembled WGS sequence"/>
</dbReference>
<organism evidence="1 2">
    <name type="scientific">Pristionchus mayeri</name>
    <dbReference type="NCBI Taxonomy" id="1317129"/>
    <lineage>
        <taxon>Eukaryota</taxon>
        <taxon>Metazoa</taxon>
        <taxon>Ecdysozoa</taxon>
        <taxon>Nematoda</taxon>
        <taxon>Chromadorea</taxon>
        <taxon>Rhabditida</taxon>
        <taxon>Rhabditina</taxon>
        <taxon>Diplogasteromorpha</taxon>
        <taxon>Diplogasteroidea</taxon>
        <taxon>Neodiplogasteridae</taxon>
        <taxon>Pristionchus</taxon>
    </lineage>
</organism>
<keyword evidence="2" id="KW-1185">Reference proteome</keyword>
<dbReference type="EMBL" id="BTRK01000004">
    <property type="protein sequence ID" value="GMR48742.1"/>
    <property type="molecule type" value="Genomic_DNA"/>
</dbReference>
<accession>A0AAN5CQS7</accession>
<proteinExistence type="predicted"/>
<protein>
    <submittedName>
        <fullName evidence="1">Uncharacterized protein</fullName>
    </submittedName>
</protein>
<dbReference type="AlphaFoldDB" id="A0AAN5CQS7"/>
<name>A0AAN5CQS7_9BILA</name>
<gene>
    <name evidence="1" type="ORF">PMAYCL1PPCAC_18937</name>
</gene>
<comment type="caution">
    <text evidence="1">The sequence shown here is derived from an EMBL/GenBank/DDBJ whole genome shotgun (WGS) entry which is preliminary data.</text>
</comment>